<dbReference type="EMBL" id="CAFBOC010000002">
    <property type="protein sequence ID" value="CAB4970131.1"/>
    <property type="molecule type" value="Genomic_DNA"/>
</dbReference>
<dbReference type="InterPro" id="IPR029045">
    <property type="entry name" value="ClpP/crotonase-like_dom_sf"/>
</dbReference>
<dbReference type="EMBL" id="CAFBNH010000004">
    <property type="protein sequence ID" value="CAB4946001.1"/>
    <property type="molecule type" value="Genomic_DNA"/>
</dbReference>
<evidence type="ECO:0000256" key="5">
    <source>
        <dbReference type="ARBA" id="ARBA00022801"/>
    </source>
</evidence>
<evidence type="ECO:0000313" key="13">
    <source>
        <dbReference type="EMBL" id="CAB4859903.1"/>
    </source>
</evidence>
<evidence type="ECO:0000313" key="15">
    <source>
        <dbReference type="EMBL" id="CAB4970131.1"/>
    </source>
</evidence>
<evidence type="ECO:0000313" key="10">
    <source>
        <dbReference type="EMBL" id="CAB4719893.1"/>
    </source>
</evidence>
<dbReference type="InterPro" id="IPR001907">
    <property type="entry name" value="ClpP"/>
</dbReference>
<dbReference type="InterPro" id="IPR033135">
    <property type="entry name" value="ClpP_His_AS"/>
</dbReference>
<evidence type="ECO:0000256" key="7">
    <source>
        <dbReference type="ARBA" id="ARBA00034021"/>
    </source>
</evidence>
<dbReference type="GO" id="GO:0006515">
    <property type="term" value="P:protein quality control for misfolded or incompletely synthesized proteins"/>
    <property type="evidence" value="ECO:0007669"/>
    <property type="project" value="TreeGrafter"/>
</dbReference>
<dbReference type="EMBL" id="CAEZYM010000003">
    <property type="protein sequence ID" value="CAB4719893.1"/>
    <property type="molecule type" value="Genomic_DNA"/>
</dbReference>
<evidence type="ECO:0000256" key="2">
    <source>
        <dbReference type="ARBA" id="ARBA00013230"/>
    </source>
</evidence>
<evidence type="ECO:0000313" key="12">
    <source>
        <dbReference type="EMBL" id="CAB4819467.1"/>
    </source>
</evidence>
<evidence type="ECO:0000256" key="6">
    <source>
        <dbReference type="ARBA" id="ARBA00022825"/>
    </source>
</evidence>
<dbReference type="CDD" id="cd07017">
    <property type="entry name" value="S14_ClpP_2"/>
    <property type="match status" value="1"/>
</dbReference>
<evidence type="ECO:0000313" key="16">
    <source>
        <dbReference type="EMBL" id="CAB5069900.1"/>
    </source>
</evidence>
<dbReference type="EMBL" id="CAEZZW010000001">
    <property type="protein sequence ID" value="CAB4771882.1"/>
    <property type="molecule type" value="Genomic_DNA"/>
</dbReference>
<evidence type="ECO:0000256" key="1">
    <source>
        <dbReference type="ARBA" id="ARBA00007039"/>
    </source>
</evidence>
<gene>
    <name evidence="9" type="ORF">UFOPK2510_00030</name>
    <name evidence="10" type="ORF">UFOPK2718_00390</name>
    <name evidence="11" type="ORF">UFOPK2936_00246</name>
    <name evidence="12" type="ORF">UFOPK3174_00123</name>
    <name evidence="13" type="ORF">UFOPK3328_00414</name>
    <name evidence="14" type="ORF">UFOPK3779_00879</name>
    <name evidence="15" type="ORF">UFOPK3913_00337</name>
    <name evidence="8" type="ORF">UFOPK4107_00690</name>
    <name evidence="16" type="ORF">UFOPK4403_00183</name>
</gene>
<accession>A0A6J7LP19</accession>
<evidence type="ECO:0000313" key="8">
    <source>
        <dbReference type="EMBL" id="CAB4337138.1"/>
    </source>
</evidence>
<protein>
    <recommendedName>
        <fullName evidence="2">endopeptidase Clp</fullName>
        <ecNumber evidence="2">3.4.21.92</ecNumber>
    </recommendedName>
</protein>
<dbReference type="AlphaFoldDB" id="A0A6J7LP19"/>
<dbReference type="SUPFAM" id="SSF52096">
    <property type="entry name" value="ClpP/crotonase"/>
    <property type="match status" value="1"/>
</dbReference>
<dbReference type="EMBL" id="CAEZXO010000001">
    <property type="protein sequence ID" value="CAB4682389.1"/>
    <property type="molecule type" value="Genomic_DNA"/>
</dbReference>
<dbReference type="GO" id="GO:0009368">
    <property type="term" value="C:endopeptidase Clp complex"/>
    <property type="evidence" value="ECO:0007669"/>
    <property type="project" value="TreeGrafter"/>
</dbReference>
<dbReference type="PANTHER" id="PTHR10381:SF70">
    <property type="entry name" value="ATP-DEPENDENT CLP PROTEASE PROTEOLYTIC SUBUNIT"/>
    <property type="match status" value="1"/>
</dbReference>
<evidence type="ECO:0000313" key="9">
    <source>
        <dbReference type="EMBL" id="CAB4682389.1"/>
    </source>
</evidence>
<dbReference type="Gene3D" id="3.90.226.10">
    <property type="entry name" value="2-enoyl-CoA Hydratase, Chain A, domain 1"/>
    <property type="match status" value="1"/>
</dbReference>
<dbReference type="Pfam" id="PF00574">
    <property type="entry name" value="CLP_protease"/>
    <property type="match status" value="1"/>
</dbReference>
<dbReference type="EMBL" id="CAESAE010000004">
    <property type="protein sequence ID" value="CAB4337138.1"/>
    <property type="molecule type" value="Genomic_DNA"/>
</dbReference>
<dbReference type="EC" id="3.4.21.92" evidence="2"/>
<reference evidence="15" key="1">
    <citation type="submission" date="2020-05" db="EMBL/GenBank/DDBJ databases">
        <authorList>
            <person name="Chiriac C."/>
            <person name="Salcher M."/>
            <person name="Ghai R."/>
            <person name="Kavagutti S V."/>
        </authorList>
    </citation>
    <scope>NUCLEOTIDE SEQUENCE</scope>
</reference>
<sequence>MNSISPAAAEVIARAAQAGSGGLDDQVYNRLLKERIIFLGSVVEDSMANAICAQILLLAAEDPEKDIFLYINSPGGSVTAGMAIYDTMQYVNNDVATVGMGLAASMGQFLLCAGASGKRYATPHARIMMHQPSSGIGGTATDIKIQAEQIGFTKKKMAELIAFHTGQKLETITADSDRDRWFTAQEAKEYGFVDHVVQSAGQVSGRGGTA</sequence>
<evidence type="ECO:0000256" key="4">
    <source>
        <dbReference type="ARBA" id="ARBA00022670"/>
    </source>
</evidence>
<keyword evidence="3" id="KW-0963">Cytoplasm</keyword>
<keyword evidence="6" id="KW-0720">Serine protease</keyword>
<dbReference type="HAMAP" id="MF_00444">
    <property type="entry name" value="ClpP"/>
    <property type="match status" value="1"/>
</dbReference>
<keyword evidence="4" id="KW-0645">Protease</keyword>
<dbReference type="InterPro" id="IPR023562">
    <property type="entry name" value="ClpP/TepA"/>
</dbReference>
<dbReference type="GO" id="GO:0004252">
    <property type="term" value="F:serine-type endopeptidase activity"/>
    <property type="evidence" value="ECO:0007669"/>
    <property type="project" value="UniProtKB-EC"/>
</dbReference>
<dbReference type="GO" id="GO:0051117">
    <property type="term" value="F:ATPase binding"/>
    <property type="evidence" value="ECO:0007669"/>
    <property type="project" value="TreeGrafter"/>
</dbReference>
<evidence type="ECO:0000313" key="14">
    <source>
        <dbReference type="EMBL" id="CAB4946001.1"/>
    </source>
</evidence>
<comment type="catalytic activity">
    <reaction evidence="7">
        <text>Hydrolysis of proteins to small peptides in the presence of ATP and magnesium. alpha-casein is the usual test substrate. In the absence of ATP, only oligopeptides shorter than five residues are hydrolyzed (such as succinyl-Leu-Tyr-|-NHMec, and Leu-Tyr-Leu-|-Tyr-Trp, in which cleavage of the -Tyr-|-Leu- and -Tyr-|-Trp bonds also occurs).</text>
        <dbReference type="EC" id="3.4.21.92"/>
    </reaction>
</comment>
<keyword evidence="5" id="KW-0378">Hydrolase</keyword>
<dbReference type="EMBL" id="CAFBLD010000002">
    <property type="protein sequence ID" value="CAB4859903.1"/>
    <property type="molecule type" value="Genomic_DNA"/>
</dbReference>
<proteinExistence type="inferred from homology"/>
<organism evidence="15">
    <name type="scientific">freshwater metagenome</name>
    <dbReference type="NCBI Taxonomy" id="449393"/>
    <lineage>
        <taxon>unclassified sequences</taxon>
        <taxon>metagenomes</taxon>
        <taxon>ecological metagenomes</taxon>
    </lineage>
</organism>
<dbReference type="GO" id="GO:0004176">
    <property type="term" value="F:ATP-dependent peptidase activity"/>
    <property type="evidence" value="ECO:0007669"/>
    <property type="project" value="InterPro"/>
</dbReference>
<dbReference type="EMBL" id="CAFBQX010000001">
    <property type="protein sequence ID" value="CAB5069900.1"/>
    <property type="molecule type" value="Genomic_DNA"/>
</dbReference>
<dbReference type="PRINTS" id="PR00127">
    <property type="entry name" value="CLPPROTEASEP"/>
</dbReference>
<evidence type="ECO:0000313" key="11">
    <source>
        <dbReference type="EMBL" id="CAB4771882.1"/>
    </source>
</evidence>
<dbReference type="NCBIfam" id="NF009205">
    <property type="entry name" value="PRK12553.1"/>
    <property type="match status" value="1"/>
</dbReference>
<evidence type="ECO:0000256" key="3">
    <source>
        <dbReference type="ARBA" id="ARBA00022490"/>
    </source>
</evidence>
<name>A0A6J7LP19_9ZZZZ</name>
<dbReference type="PROSITE" id="PS00382">
    <property type="entry name" value="CLP_PROTEASE_HIS"/>
    <property type="match status" value="1"/>
</dbReference>
<dbReference type="FunFam" id="3.90.226.10:FF:000002">
    <property type="entry name" value="ATP-dependent Clp protease proteolytic subunit"/>
    <property type="match status" value="1"/>
</dbReference>
<comment type="similarity">
    <text evidence="1">Belongs to the peptidase S14 family.</text>
</comment>
<dbReference type="NCBIfam" id="NF001368">
    <property type="entry name" value="PRK00277.1"/>
    <property type="match status" value="1"/>
</dbReference>
<dbReference type="PANTHER" id="PTHR10381">
    <property type="entry name" value="ATP-DEPENDENT CLP PROTEASE PROTEOLYTIC SUBUNIT"/>
    <property type="match status" value="1"/>
</dbReference>
<dbReference type="EMBL" id="CAFABH010000002">
    <property type="protein sequence ID" value="CAB4819467.1"/>
    <property type="molecule type" value="Genomic_DNA"/>
</dbReference>